<dbReference type="Proteomes" id="UP001055732">
    <property type="component" value="Chromosome"/>
</dbReference>
<name>A0A9E7N0A0_THEAG</name>
<reference evidence="1" key="1">
    <citation type="journal article" date="1998" name="Int. J. Syst. Bacteriol. 48 Pt">
        <title>Thermococcus guaymasensis sp. nov. and Thermococcus aggregans sp. nov., two novel thermophilic archaea isolated from the Guaymas Basin hydrothermal vent site.</title>
        <authorList>
            <person name="Canganella F."/>
            <person name="Jones W.J."/>
            <person name="Gambacorta A."/>
            <person name="Antranikian G."/>
        </authorList>
    </citation>
    <scope>NUCLEOTIDE SEQUENCE</scope>
    <source>
        <strain evidence="1">TY</strain>
    </source>
</reference>
<dbReference type="EMBL" id="CP099582">
    <property type="protein sequence ID" value="USS41737.1"/>
    <property type="molecule type" value="Genomic_DNA"/>
</dbReference>
<proteinExistence type="predicted"/>
<evidence type="ECO:0000313" key="2">
    <source>
        <dbReference type="Proteomes" id="UP001055732"/>
    </source>
</evidence>
<keyword evidence="2" id="KW-1185">Reference proteome</keyword>
<organism evidence="1 2">
    <name type="scientific">Thermococcus aggregans</name>
    <dbReference type="NCBI Taxonomy" id="110163"/>
    <lineage>
        <taxon>Archaea</taxon>
        <taxon>Methanobacteriati</taxon>
        <taxon>Methanobacteriota</taxon>
        <taxon>Thermococci</taxon>
        <taxon>Thermococcales</taxon>
        <taxon>Thermococcaceae</taxon>
        <taxon>Thermococcus</taxon>
    </lineage>
</organism>
<evidence type="ECO:0000313" key="1">
    <source>
        <dbReference type="EMBL" id="USS41737.1"/>
    </source>
</evidence>
<accession>A0A9E7N0A0</accession>
<dbReference type="RefSeq" id="WP_253305674.1">
    <property type="nucleotide sequence ID" value="NZ_CP099582.1"/>
</dbReference>
<sequence>MIIYEPVMLAMPLAERIKDKILQERKVPSADDLRKILTSLGLEEACLDRGLALFRSKYVLALLIPSKEYITVDIISSTGDLSDALELMVYHDKKLNAYIVDILPANELEFEGNIGLEPVIIDAETFELKSTPVLGHFEKENGEIFLVISEKTYDAWKESGKLEVCPICGADELVWQKGTAYCNACGIGVKVVKK</sequence>
<dbReference type="AlphaFoldDB" id="A0A9E7N0A0"/>
<dbReference type="KEGG" id="tagg:NF865_10135"/>
<gene>
    <name evidence="1" type="ORF">NF865_10135</name>
</gene>
<reference evidence="1" key="2">
    <citation type="submission" date="2022-06" db="EMBL/GenBank/DDBJ databases">
        <authorList>
            <person name="Park Y.-J."/>
        </authorList>
    </citation>
    <scope>NUCLEOTIDE SEQUENCE</scope>
    <source>
        <strain evidence="1">TY</strain>
    </source>
</reference>
<protein>
    <submittedName>
        <fullName evidence="1">Uncharacterized protein</fullName>
    </submittedName>
</protein>